<sequence>QIQRYEHDLPLLQQYAHNRHQKRAKRQRQYDVLYWIPFISSQYKLKYMRARDKFAKAEHQVAQIRHAMASCHQTWRRLTTSLTHTRDQHEQSREHWNEIEKQWQQLDNSLQKLDEGRQFWYDFEKYQTFMVMESMQYLIQQEHQSTRNKKSVDEAMMMDAWIKTFKMACFEYDECFQHGQERWFTIQVEFDCALCNNVCCEWPCLDTIHGLLCHTCQESILETKRNMEQWTALQHLYHS</sequence>
<keyword evidence="2" id="KW-1185">Reference proteome</keyword>
<dbReference type="EMBL" id="JAIXMP010000001">
    <property type="protein sequence ID" value="KAI9278622.1"/>
    <property type="molecule type" value="Genomic_DNA"/>
</dbReference>
<organism evidence="1 2">
    <name type="scientific">Phascolomyces articulosus</name>
    <dbReference type="NCBI Taxonomy" id="60185"/>
    <lineage>
        <taxon>Eukaryota</taxon>
        <taxon>Fungi</taxon>
        <taxon>Fungi incertae sedis</taxon>
        <taxon>Mucoromycota</taxon>
        <taxon>Mucoromycotina</taxon>
        <taxon>Mucoromycetes</taxon>
        <taxon>Mucorales</taxon>
        <taxon>Lichtheimiaceae</taxon>
        <taxon>Phascolomyces</taxon>
    </lineage>
</organism>
<dbReference type="AlphaFoldDB" id="A0AAD5PKJ9"/>
<protein>
    <submittedName>
        <fullName evidence="1">Uncharacterized protein</fullName>
    </submittedName>
</protein>
<evidence type="ECO:0000313" key="2">
    <source>
        <dbReference type="Proteomes" id="UP001209540"/>
    </source>
</evidence>
<accession>A0AAD5PKJ9</accession>
<proteinExistence type="predicted"/>
<dbReference type="Proteomes" id="UP001209540">
    <property type="component" value="Unassembled WGS sequence"/>
</dbReference>
<feature type="non-terminal residue" evidence="1">
    <location>
        <position position="239"/>
    </location>
</feature>
<comment type="caution">
    <text evidence="1">The sequence shown here is derived from an EMBL/GenBank/DDBJ whole genome shotgun (WGS) entry which is preliminary data.</text>
</comment>
<evidence type="ECO:0000313" key="1">
    <source>
        <dbReference type="EMBL" id="KAI9278622.1"/>
    </source>
</evidence>
<gene>
    <name evidence="1" type="ORF">BDA99DRAFT_424105</name>
</gene>
<name>A0AAD5PKJ9_9FUNG</name>
<feature type="non-terminal residue" evidence="1">
    <location>
        <position position="1"/>
    </location>
</feature>
<reference evidence="1" key="2">
    <citation type="submission" date="2023-02" db="EMBL/GenBank/DDBJ databases">
        <authorList>
            <consortium name="DOE Joint Genome Institute"/>
            <person name="Mondo S.J."/>
            <person name="Chang Y."/>
            <person name="Wang Y."/>
            <person name="Ahrendt S."/>
            <person name="Andreopoulos W."/>
            <person name="Barry K."/>
            <person name="Beard J."/>
            <person name="Benny G.L."/>
            <person name="Blankenship S."/>
            <person name="Bonito G."/>
            <person name="Cuomo C."/>
            <person name="Desiro A."/>
            <person name="Gervers K.A."/>
            <person name="Hundley H."/>
            <person name="Kuo A."/>
            <person name="LaButti K."/>
            <person name="Lang B.F."/>
            <person name="Lipzen A."/>
            <person name="O'Donnell K."/>
            <person name="Pangilinan J."/>
            <person name="Reynolds N."/>
            <person name="Sandor L."/>
            <person name="Smith M.W."/>
            <person name="Tsang A."/>
            <person name="Grigoriev I.V."/>
            <person name="Stajich J.E."/>
            <person name="Spatafora J.W."/>
        </authorList>
    </citation>
    <scope>NUCLEOTIDE SEQUENCE</scope>
    <source>
        <strain evidence="1">RSA 2281</strain>
    </source>
</reference>
<reference evidence="1" key="1">
    <citation type="journal article" date="2022" name="IScience">
        <title>Evolution of zygomycete secretomes and the origins of terrestrial fungal ecologies.</title>
        <authorList>
            <person name="Chang Y."/>
            <person name="Wang Y."/>
            <person name="Mondo S."/>
            <person name="Ahrendt S."/>
            <person name="Andreopoulos W."/>
            <person name="Barry K."/>
            <person name="Beard J."/>
            <person name="Benny G.L."/>
            <person name="Blankenship S."/>
            <person name="Bonito G."/>
            <person name="Cuomo C."/>
            <person name="Desiro A."/>
            <person name="Gervers K.A."/>
            <person name="Hundley H."/>
            <person name="Kuo A."/>
            <person name="LaButti K."/>
            <person name="Lang B.F."/>
            <person name="Lipzen A."/>
            <person name="O'Donnell K."/>
            <person name="Pangilinan J."/>
            <person name="Reynolds N."/>
            <person name="Sandor L."/>
            <person name="Smith M.E."/>
            <person name="Tsang A."/>
            <person name="Grigoriev I.V."/>
            <person name="Stajich J.E."/>
            <person name="Spatafora J.W."/>
        </authorList>
    </citation>
    <scope>NUCLEOTIDE SEQUENCE</scope>
    <source>
        <strain evidence="1">RSA 2281</strain>
    </source>
</reference>